<keyword evidence="1" id="KW-0175">Coiled coil</keyword>
<feature type="coiled-coil region" evidence="1">
    <location>
        <begin position="210"/>
        <end position="237"/>
    </location>
</feature>
<sequence length="604" mass="67457">MSAIHALTDGPAPPAVSAPSAEGSLQTPDRPRTDASQFPSGSLSPTSARLYYVEDELNRSNVRPPSPSPSAVLLQTSFTPPPQERPEQPDAFLEGGEASNQLEDSPTMHQNVFSIRDGMSAQSRARTSRRRTGPLSQISRERAALIRKLGACGDCRRRRVACHPSHHGLTWEDVVTKFHRAHSPTIQDLAPAVAAGRLSPPRPETQARRAQEAMEAIEAMERDEVEMREALASIETATNATTHQAMEIDPPARPPSHFTASRSSFSVRTPLPGVPRTERTTSLPGINAIRNDLQASSTKLLTSHHRGRYTDVRALLLVWQGDEDGEIADRATRELSEVFERSYRFTFQLQTLPASESGFSSSTWRWLSITLDNFLDNNNQRDILKIVYYSGHSFMDGNREMTLASSRQSNSATLIRWNPIQSRLEQSYSDTLVIMDAAFYPCNRLVRHQGLFEIFAASISEEHYNSLGRATFTRLLAEQLRIRAARGTPLSVAELHSILLTSYPKVVHERHPEVENVVSYPAPLHMLAASNSRLPSIFLSPVQHSNTARSSFSTDNTYEISVSIQLQDDKIDMDAWNEWLRMMPEGVRDVKVEGPHRHPSFSRD</sequence>
<dbReference type="Proteomes" id="UP000039046">
    <property type="component" value="Unassembled WGS sequence"/>
</dbReference>
<gene>
    <name evidence="3" type="ORF">VHEMI04802</name>
</gene>
<protein>
    <recommendedName>
        <fullName evidence="5">Tyrosine-protein phosphatase non-receptor type 6</fullName>
    </recommendedName>
</protein>
<reference evidence="3 4" key="1">
    <citation type="journal article" date="2015" name="Genome Announc.">
        <title>Draft Genome Sequence and Gene Annotation of the Entomopathogenic Fungus Verticillium hemipterigenum.</title>
        <authorList>
            <person name="Horn F."/>
            <person name="Habel A."/>
            <person name="Scharf D.H."/>
            <person name="Dworschak J."/>
            <person name="Brakhage A.A."/>
            <person name="Guthke R."/>
            <person name="Hertweck C."/>
            <person name="Linde J."/>
        </authorList>
    </citation>
    <scope>NUCLEOTIDE SEQUENCE [LARGE SCALE GENOMIC DNA]</scope>
</reference>
<evidence type="ECO:0000313" key="4">
    <source>
        <dbReference type="Proteomes" id="UP000039046"/>
    </source>
</evidence>
<evidence type="ECO:0000256" key="1">
    <source>
        <dbReference type="SAM" id="Coils"/>
    </source>
</evidence>
<evidence type="ECO:0000313" key="3">
    <source>
        <dbReference type="EMBL" id="CEJ88723.1"/>
    </source>
</evidence>
<dbReference type="EMBL" id="CDHN01000002">
    <property type="protein sequence ID" value="CEJ88723.1"/>
    <property type="molecule type" value="Genomic_DNA"/>
</dbReference>
<feature type="compositionally biased region" description="Polar residues" evidence="2">
    <location>
        <begin position="34"/>
        <end position="47"/>
    </location>
</feature>
<dbReference type="STRING" id="1531966.A0A0A1SW91"/>
<dbReference type="AlphaFoldDB" id="A0A0A1SW91"/>
<evidence type="ECO:0000256" key="2">
    <source>
        <dbReference type="SAM" id="MobiDB-lite"/>
    </source>
</evidence>
<keyword evidence="4" id="KW-1185">Reference proteome</keyword>
<dbReference type="OrthoDB" id="3921198at2759"/>
<accession>A0A0A1SW91</accession>
<name>A0A0A1SW91_9HYPO</name>
<proteinExistence type="predicted"/>
<feature type="region of interest" description="Disordered" evidence="2">
    <location>
        <begin position="1"/>
        <end position="92"/>
    </location>
</feature>
<feature type="region of interest" description="Disordered" evidence="2">
    <location>
        <begin position="248"/>
        <end position="281"/>
    </location>
</feature>
<feature type="compositionally biased region" description="Polar residues" evidence="2">
    <location>
        <begin position="258"/>
        <end position="267"/>
    </location>
</feature>
<evidence type="ECO:0008006" key="5">
    <source>
        <dbReference type="Google" id="ProtNLM"/>
    </source>
</evidence>
<organism evidence="3 4">
    <name type="scientific">[Torrubiella] hemipterigena</name>
    <dbReference type="NCBI Taxonomy" id="1531966"/>
    <lineage>
        <taxon>Eukaryota</taxon>
        <taxon>Fungi</taxon>
        <taxon>Dikarya</taxon>
        <taxon>Ascomycota</taxon>
        <taxon>Pezizomycotina</taxon>
        <taxon>Sordariomycetes</taxon>
        <taxon>Hypocreomycetidae</taxon>
        <taxon>Hypocreales</taxon>
        <taxon>Clavicipitaceae</taxon>
        <taxon>Clavicipitaceae incertae sedis</taxon>
        <taxon>'Torrubiella' clade</taxon>
    </lineage>
</organism>
<dbReference type="HOGENOM" id="CLU_029046_0_0_1"/>